<dbReference type="PRINTS" id="PR01438">
    <property type="entry name" value="UNVRSLSTRESS"/>
</dbReference>
<dbReference type="PANTHER" id="PTHR46268:SF15">
    <property type="entry name" value="UNIVERSAL STRESS PROTEIN HP_0031"/>
    <property type="match status" value="1"/>
</dbReference>
<proteinExistence type="inferred from homology"/>
<protein>
    <submittedName>
        <fullName evidence="3">Universal stress protein</fullName>
    </submittedName>
</protein>
<dbReference type="PIRSF" id="PIRSF006276">
    <property type="entry name" value="UspA"/>
    <property type="match status" value="1"/>
</dbReference>
<comment type="similarity">
    <text evidence="1">Belongs to the universal stress protein A family.</text>
</comment>
<name>A0A3R8MW03_9BURK</name>
<organism evidence="3 4">
    <name type="scientific">Lautropia dentalis</name>
    <dbReference type="NCBI Taxonomy" id="2490857"/>
    <lineage>
        <taxon>Bacteria</taxon>
        <taxon>Pseudomonadati</taxon>
        <taxon>Pseudomonadota</taxon>
        <taxon>Betaproteobacteria</taxon>
        <taxon>Burkholderiales</taxon>
        <taxon>Burkholderiaceae</taxon>
        <taxon>Lautropia</taxon>
    </lineage>
</organism>
<gene>
    <name evidence="3" type="ORF">EHV23_09630</name>
</gene>
<dbReference type="InterPro" id="IPR006015">
    <property type="entry name" value="Universal_stress_UspA"/>
</dbReference>
<accession>A0A3R8MW03</accession>
<evidence type="ECO:0000313" key="3">
    <source>
        <dbReference type="EMBL" id="RRN43679.1"/>
    </source>
</evidence>
<dbReference type="EMBL" id="RRUE01000002">
    <property type="protein sequence ID" value="RRN43679.1"/>
    <property type="molecule type" value="Genomic_DNA"/>
</dbReference>
<reference evidence="3 4" key="1">
    <citation type="submission" date="2018-11" db="EMBL/GenBank/DDBJ databases">
        <title>Genome sequencing of Lautropia sp. KCOM 2505 (= ChDC F240).</title>
        <authorList>
            <person name="Kook J.-K."/>
            <person name="Park S.-N."/>
            <person name="Lim Y.K."/>
        </authorList>
    </citation>
    <scope>NUCLEOTIDE SEQUENCE [LARGE SCALE GENOMIC DNA]</scope>
    <source>
        <strain evidence="3 4">KCOM 2505</strain>
    </source>
</reference>
<comment type="caution">
    <text evidence="3">The sequence shown here is derived from an EMBL/GenBank/DDBJ whole genome shotgun (WGS) entry which is preliminary data.</text>
</comment>
<dbReference type="PANTHER" id="PTHR46268">
    <property type="entry name" value="STRESS RESPONSE PROTEIN NHAX"/>
    <property type="match status" value="1"/>
</dbReference>
<feature type="domain" description="UspA" evidence="2">
    <location>
        <begin position="16"/>
        <end position="163"/>
    </location>
</feature>
<keyword evidence="4" id="KW-1185">Reference proteome</keyword>
<evidence type="ECO:0000313" key="4">
    <source>
        <dbReference type="Proteomes" id="UP000270261"/>
    </source>
</evidence>
<dbReference type="Gene3D" id="3.40.50.620">
    <property type="entry name" value="HUPs"/>
    <property type="match status" value="1"/>
</dbReference>
<dbReference type="InterPro" id="IPR006016">
    <property type="entry name" value="UspA"/>
</dbReference>
<evidence type="ECO:0000256" key="1">
    <source>
        <dbReference type="ARBA" id="ARBA00008791"/>
    </source>
</evidence>
<dbReference type="InterPro" id="IPR014729">
    <property type="entry name" value="Rossmann-like_a/b/a_fold"/>
</dbReference>
<dbReference type="Pfam" id="PF00582">
    <property type="entry name" value="Usp"/>
    <property type="match status" value="1"/>
</dbReference>
<dbReference type="AlphaFoldDB" id="A0A3R8MW03"/>
<evidence type="ECO:0000259" key="2">
    <source>
        <dbReference type="Pfam" id="PF00582"/>
    </source>
</evidence>
<sequence>MLSADTSTRPEGDLLMYKHVLIATDGSPLSERAVDAGIALASTLKAALTIANVGAPYAPPLYAGDLVPNNYLTANEHDEKVRTAGQEVLDAAQAKAGKAGLTADTAFEIADEPADGIIKIAKDRKADLIVVASHGRGGLSALLLGSATRRLLSSANIDLLVVRNHDGDEG</sequence>
<dbReference type="SUPFAM" id="SSF52402">
    <property type="entry name" value="Adenine nucleotide alpha hydrolases-like"/>
    <property type="match status" value="1"/>
</dbReference>
<dbReference type="Proteomes" id="UP000270261">
    <property type="component" value="Unassembled WGS sequence"/>
</dbReference>
<dbReference type="CDD" id="cd00293">
    <property type="entry name" value="USP-like"/>
    <property type="match status" value="1"/>
</dbReference>